<feature type="transmembrane region" description="Helical" evidence="8">
    <location>
        <begin position="363"/>
        <end position="387"/>
    </location>
</feature>
<dbReference type="PROSITE" id="PS50297">
    <property type="entry name" value="ANK_REP_REGION"/>
    <property type="match status" value="2"/>
</dbReference>
<dbReference type="InterPro" id="IPR026961">
    <property type="entry name" value="PGG_dom"/>
</dbReference>
<protein>
    <recommendedName>
        <fullName evidence="9">PGG domain-containing protein</fullName>
    </recommendedName>
</protein>
<feature type="domain" description="PGG" evidence="9">
    <location>
        <begin position="281"/>
        <end position="384"/>
    </location>
</feature>
<comment type="subcellular location">
    <subcellularLocation>
        <location evidence="1">Membrane</location>
        <topology evidence="1">Multi-pass membrane protein</topology>
    </subcellularLocation>
</comment>
<dbReference type="Pfam" id="PF13962">
    <property type="entry name" value="PGG"/>
    <property type="match status" value="1"/>
</dbReference>
<dbReference type="Pfam" id="PF12796">
    <property type="entry name" value="Ank_2"/>
    <property type="match status" value="2"/>
</dbReference>
<proteinExistence type="predicted"/>
<keyword evidence="4 8" id="KW-1133">Transmembrane helix</keyword>
<keyword evidence="3" id="KW-0677">Repeat</keyword>
<dbReference type="PANTHER" id="PTHR24186">
    <property type="entry name" value="PROTEIN PHOSPHATASE 1 REGULATORY SUBUNIT"/>
    <property type="match status" value="1"/>
</dbReference>
<evidence type="ECO:0000256" key="1">
    <source>
        <dbReference type="ARBA" id="ARBA00004141"/>
    </source>
</evidence>
<evidence type="ECO:0000256" key="3">
    <source>
        <dbReference type="ARBA" id="ARBA00022737"/>
    </source>
</evidence>
<evidence type="ECO:0000256" key="7">
    <source>
        <dbReference type="PROSITE-ProRule" id="PRU00023"/>
    </source>
</evidence>
<feature type="transmembrane region" description="Helical" evidence="8">
    <location>
        <begin position="407"/>
        <end position="428"/>
    </location>
</feature>
<gene>
    <name evidence="10" type="ORF">Prudu_006197</name>
</gene>
<dbReference type="SMART" id="SM00248">
    <property type="entry name" value="ANK"/>
    <property type="match status" value="5"/>
</dbReference>
<feature type="non-terminal residue" evidence="10">
    <location>
        <position position="465"/>
    </location>
</feature>
<keyword evidence="2 8" id="KW-0812">Transmembrane</keyword>
<reference evidence="10" key="1">
    <citation type="journal article" date="2019" name="Science">
        <title>Mutation of a bHLH transcription factor allowed almond domestication.</title>
        <authorList>
            <person name="Sanchez-Perez R."/>
            <person name="Pavan S."/>
            <person name="Mazzeo R."/>
            <person name="Moldovan C."/>
            <person name="Aiese Cigliano R."/>
            <person name="Del Cueto J."/>
            <person name="Ricciardi F."/>
            <person name="Lotti C."/>
            <person name="Ricciardi L."/>
            <person name="Dicenta F."/>
            <person name="Lopez-Marques R.L."/>
            <person name="Lindberg Moller B."/>
        </authorList>
    </citation>
    <scope>NUCLEOTIDE SEQUENCE</scope>
</reference>
<dbReference type="PANTHER" id="PTHR24186:SF37">
    <property type="entry name" value="PGG DOMAIN-CONTAINING PROTEIN"/>
    <property type="match status" value="1"/>
</dbReference>
<evidence type="ECO:0000256" key="8">
    <source>
        <dbReference type="SAM" id="Phobius"/>
    </source>
</evidence>
<dbReference type="EMBL" id="AP019298">
    <property type="protein sequence ID" value="BBG97165.1"/>
    <property type="molecule type" value="Genomic_DNA"/>
</dbReference>
<accession>A0A4Y1QZA0</accession>
<keyword evidence="6 8" id="KW-0472">Membrane</keyword>
<feature type="repeat" description="ANK" evidence="7">
    <location>
        <begin position="79"/>
        <end position="105"/>
    </location>
</feature>
<sequence>MKKLALVLTTKTETPLHISALLGHLEFTKTLLTHIPKLAEALNSFRRTPLHLASAGGHKEIVQALLFAYPDACLCRDEKGRIPLHYATMRGEVEVLKELTRANHDSIYVTVDNRLKETVLHLCVKYNQLECLKFLVQLVRDEGEFLNSKAGSDAGMTILQLAWMRGQIQTVRYLLSLAVIRAEANAVNGISLIMLDVLEHSSIAREDFDTTTLEIQPIFTDSGIIRSTEINIENDHVPPPAAAAPNPIAKKKNIRFLQKLQKKGAKGWRKKLMKRLKYPNKWLEETRGILMVVATVISTMTFQAVVDPPGGVWQENNTNTSLWQEIPPICSDEKFNTISFIASVSVTLLLVSGYPLHNRICMWLLSMAMCVTLTFMALTYLQVLLLVVPFGEVYISSRTIYKKCFKIWLGLLVMVCVMNTFRFLNWVVKKLRPAYFRSKSGFQKIISSRSFSRNASINSEENAAA</sequence>
<dbReference type="SUPFAM" id="SSF48403">
    <property type="entry name" value="Ankyrin repeat"/>
    <property type="match status" value="1"/>
</dbReference>
<organism evidence="10">
    <name type="scientific">Prunus dulcis</name>
    <name type="common">Almond</name>
    <name type="synonym">Amygdalus dulcis</name>
    <dbReference type="NCBI Taxonomy" id="3755"/>
    <lineage>
        <taxon>Eukaryota</taxon>
        <taxon>Viridiplantae</taxon>
        <taxon>Streptophyta</taxon>
        <taxon>Embryophyta</taxon>
        <taxon>Tracheophyta</taxon>
        <taxon>Spermatophyta</taxon>
        <taxon>Magnoliopsida</taxon>
        <taxon>eudicotyledons</taxon>
        <taxon>Gunneridae</taxon>
        <taxon>Pentapetalae</taxon>
        <taxon>rosids</taxon>
        <taxon>fabids</taxon>
        <taxon>Rosales</taxon>
        <taxon>Rosaceae</taxon>
        <taxon>Amygdaloideae</taxon>
        <taxon>Amygdaleae</taxon>
        <taxon>Prunus</taxon>
    </lineage>
</organism>
<dbReference type="Gene3D" id="1.25.40.20">
    <property type="entry name" value="Ankyrin repeat-containing domain"/>
    <property type="match status" value="1"/>
</dbReference>
<dbReference type="GO" id="GO:0005886">
    <property type="term" value="C:plasma membrane"/>
    <property type="evidence" value="ECO:0007669"/>
    <property type="project" value="TreeGrafter"/>
</dbReference>
<name>A0A4Y1QZA0_PRUDU</name>
<feature type="repeat" description="ANK" evidence="7">
    <location>
        <begin position="45"/>
        <end position="66"/>
    </location>
</feature>
<evidence type="ECO:0000256" key="2">
    <source>
        <dbReference type="ARBA" id="ARBA00022692"/>
    </source>
</evidence>
<evidence type="ECO:0000256" key="4">
    <source>
        <dbReference type="ARBA" id="ARBA00022989"/>
    </source>
</evidence>
<evidence type="ECO:0000313" key="10">
    <source>
        <dbReference type="EMBL" id="BBG97165.1"/>
    </source>
</evidence>
<evidence type="ECO:0000256" key="6">
    <source>
        <dbReference type="ARBA" id="ARBA00023136"/>
    </source>
</evidence>
<evidence type="ECO:0000259" key="9">
    <source>
        <dbReference type="Pfam" id="PF13962"/>
    </source>
</evidence>
<dbReference type="InterPro" id="IPR002110">
    <property type="entry name" value="Ankyrin_rpt"/>
</dbReference>
<dbReference type="PROSITE" id="PS50088">
    <property type="entry name" value="ANK_REPEAT"/>
    <property type="match status" value="2"/>
</dbReference>
<keyword evidence="5 7" id="KW-0040">ANK repeat</keyword>
<dbReference type="AlphaFoldDB" id="A0A4Y1QZA0"/>
<feature type="transmembrane region" description="Helical" evidence="8">
    <location>
        <begin position="337"/>
        <end position="356"/>
    </location>
</feature>
<dbReference type="InterPro" id="IPR036770">
    <property type="entry name" value="Ankyrin_rpt-contain_sf"/>
</dbReference>
<evidence type="ECO:0000256" key="5">
    <source>
        <dbReference type="ARBA" id="ARBA00023043"/>
    </source>
</evidence>